<organism evidence="1 2">
    <name type="scientific">Tsukamurella spumae</name>
    <dbReference type="NCBI Taxonomy" id="44753"/>
    <lineage>
        <taxon>Bacteria</taxon>
        <taxon>Bacillati</taxon>
        <taxon>Actinomycetota</taxon>
        <taxon>Actinomycetes</taxon>
        <taxon>Mycobacteriales</taxon>
        <taxon>Tsukamurellaceae</taxon>
        <taxon>Tsukamurella</taxon>
    </lineage>
</organism>
<reference evidence="1 2" key="1">
    <citation type="submission" date="2020-04" db="EMBL/GenBank/DDBJ databases">
        <title>MicrobeNet Type strains.</title>
        <authorList>
            <person name="Nicholson A.C."/>
        </authorList>
    </citation>
    <scope>NUCLEOTIDE SEQUENCE [LARGE SCALE GENOMIC DNA]</scope>
    <source>
        <strain evidence="1 2">DSM 44113</strain>
    </source>
</reference>
<dbReference type="AlphaFoldDB" id="A0A846X204"/>
<accession>A0A846X204</accession>
<name>A0A846X204_9ACTN</name>
<protein>
    <submittedName>
        <fullName evidence="1">Uncharacterized protein</fullName>
    </submittedName>
</protein>
<evidence type="ECO:0000313" key="1">
    <source>
        <dbReference type="EMBL" id="NKY19528.1"/>
    </source>
</evidence>
<dbReference type="EMBL" id="JAAXOQ010000018">
    <property type="protein sequence ID" value="NKY19528.1"/>
    <property type="molecule type" value="Genomic_DNA"/>
</dbReference>
<sequence>MLTFTATDTIPAGAVRPGHVIDAREIFAQWPAAAPILSPLNALGEDDPVAALRFLTVTAVRTDGPDVVVLEYHDNGSAGDFGVMSDQPVRIFAAAE</sequence>
<gene>
    <name evidence="1" type="ORF">HF999_14265</name>
</gene>
<proteinExistence type="predicted"/>
<evidence type="ECO:0000313" key="2">
    <source>
        <dbReference type="Proteomes" id="UP000582646"/>
    </source>
</evidence>
<dbReference type="Proteomes" id="UP000582646">
    <property type="component" value="Unassembled WGS sequence"/>
</dbReference>
<dbReference type="RefSeq" id="WP_168546521.1">
    <property type="nucleotide sequence ID" value="NZ_BAAAKS010000054.1"/>
</dbReference>
<comment type="caution">
    <text evidence="1">The sequence shown here is derived from an EMBL/GenBank/DDBJ whole genome shotgun (WGS) entry which is preliminary data.</text>
</comment>
<keyword evidence="2" id="KW-1185">Reference proteome</keyword>